<sequence>MTNTGPLLDEISEDSFLNAFLKVPEAGINKDNLTKVLM</sequence>
<gene>
    <name evidence="1" type="ORF">RIB2604_01500710</name>
</gene>
<comment type="caution">
    <text evidence="1">The sequence shown here is derived from an EMBL/GenBank/DDBJ whole genome shotgun (WGS) entry which is preliminary data.</text>
</comment>
<reference evidence="1 2" key="1">
    <citation type="journal article" date="2016" name="DNA Res.">
        <title>Genome sequence of Aspergillus luchuensis NBRC 4314.</title>
        <authorList>
            <person name="Yamada O."/>
            <person name="Machida M."/>
            <person name="Hosoyama A."/>
            <person name="Goto M."/>
            <person name="Takahashi T."/>
            <person name="Futagami T."/>
            <person name="Yamagata Y."/>
            <person name="Takeuchi M."/>
            <person name="Kobayashi T."/>
            <person name="Koike H."/>
            <person name="Abe K."/>
            <person name="Asai K."/>
            <person name="Arita M."/>
            <person name="Fujita N."/>
            <person name="Fukuda K."/>
            <person name="Higa K."/>
            <person name="Horikawa H."/>
            <person name="Ishikawa T."/>
            <person name="Jinno K."/>
            <person name="Kato Y."/>
            <person name="Kirimura K."/>
            <person name="Mizutani O."/>
            <person name="Nakasone K."/>
            <person name="Sano M."/>
            <person name="Shiraishi Y."/>
            <person name="Tsukahara M."/>
            <person name="Gomi K."/>
        </authorList>
    </citation>
    <scope>NUCLEOTIDE SEQUENCE [LARGE SCALE GENOMIC DNA]</scope>
    <source>
        <strain evidence="1 2">RIB 2604</strain>
    </source>
</reference>
<dbReference type="EMBL" id="BCWF01000015">
    <property type="protein sequence ID" value="GAT22042.1"/>
    <property type="molecule type" value="Genomic_DNA"/>
</dbReference>
<reference evidence="2" key="2">
    <citation type="submission" date="2016-02" db="EMBL/GenBank/DDBJ databases">
        <title>Genome sequencing of Aspergillus luchuensis NBRC 4314.</title>
        <authorList>
            <person name="Yamada O."/>
        </authorList>
    </citation>
    <scope>NUCLEOTIDE SEQUENCE [LARGE SCALE GENOMIC DNA]</scope>
    <source>
        <strain evidence="2">RIB 2604</strain>
    </source>
</reference>
<proteinExistence type="predicted"/>
<evidence type="ECO:0000313" key="1">
    <source>
        <dbReference type="EMBL" id="GAT22042.1"/>
    </source>
</evidence>
<protein>
    <submittedName>
        <fullName evidence="1">C2H2 type zinc finger domain protein</fullName>
    </submittedName>
</protein>
<organism evidence="1 2">
    <name type="scientific">Aspergillus kawachii</name>
    <name type="common">White koji mold</name>
    <name type="synonym">Aspergillus awamori var. kawachi</name>
    <dbReference type="NCBI Taxonomy" id="1069201"/>
    <lineage>
        <taxon>Eukaryota</taxon>
        <taxon>Fungi</taxon>
        <taxon>Dikarya</taxon>
        <taxon>Ascomycota</taxon>
        <taxon>Pezizomycotina</taxon>
        <taxon>Eurotiomycetes</taxon>
        <taxon>Eurotiomycetidae</taxon>
        <taxon>Eurotiales</taxon>
        <taxon>Aspergillaceae</taxon>
        <taxon>Aspergillus</taxon>
        <taxon>Aspergillus subgen. Circumdati</taxon>
    </lineage>
</organism>
<evidence type="ECO:0000313" key="2">
    <source>
        <dbReference type="Proteomes" id="UP000075230"/>
    </source>
</evidence>
<accession>A0A146F8D5</accession>
<name>A0A146F8D5_ASPKA</name>
<dbReference type="AlphaFoldDB" id="A0A146F8D5"/>
<dbReference type="Proteomes" id="UP000075230">
    <property type="component" value="Unassembled WGS sequence"/>
</dbReference>